<dbReference type="EMBL" id="CP016793">
    <property type="protein sequence ID" value="ANZ42175.1"/>
    <property type="molecule type" value="Genomic_DNA"/>
</dbReference>
<dbReference type="Proteomes" id="UP000093053">
    <property type="component" value="Chromosome"/>
</dbReference>
<sequence length="134" mass="14402">MGDTNTTGLHAVPQPLDVELPRLRFVDRQRTRWSRPVTLVVAGAGFGKTTAIIDALALRSDTAPGARDVVAALRQRAPLDVCVHLDDVHEIPDDSPGAMMLGAVVRALPDTAHLVLSGRGVPTFRWPGGRRLGR</sequence>
<name>A0A1B2HWW7_9PSEU</name>
<organism evidence="1 2">
    <name type="scientific">Lentzea guizhouensis</name>
    <dbReference type="NCBI Taxonomy" id="1586287"/>
    <lineage>
        <taxon>Bacteria</taxon>
        <taxon>Bacillati</taxon>
        <taxon>Actinomycetota</taxon>
        <taxon>Actinomycetes</taxon>
        <taxon>Pseudonocardiales</taxon>
        <taxon>Pseudonocardiaceae</taxon>
        <taxon>Lentzea</taxon>
    </lineage>
</organism>
<protein>
    <submittedName>
        <fullName evidence="1">Uncharacterized protein</fullName>
    </submittedName>
</protein>
<evidence type="ECO:0000313" key="2">
    <source>
        <dbReference type="Proteomes" id="UP000093053"/>
    </source>
</evidence>
<reference evidence="1 2" key="1">
    <citation type="submission" date="2016-07" db="EMBL/GenBank/DDBJ databases">
        <title>Complete genome sequence of the Lentzea guizhouensis DHS C013.</title>
        <authorList>
            <person name="Cao C."/>
        </authorList>
    </citation>
    <scope>NUCLEOTIDE SEQUENCE [LARGE SCALE GENOMIC DNA]</scope>
    <source>
        <strain evidence="1 2">DHS C013</strain>
    </source>
</reference>
<accession>A0A1B2HWW7</accession>
<dbReference type="AlphaFoldDB" id="A0A1B2HWW7"/>
<proteinExistence type="predicted"/>
<gene>
    <name evidence="1" type="ORF">BBK82_45840</name>
</gene>
<evidence type="ECO:0000313" key="1">
    <source>
        <dbReference type="EMBL" id="ANZ42175.1"/>
    </source>
</evidence>
<dbReference type="STRING" id="1586287.BBK82_45840"/>
<dbReference type="OrthoDB" id="3654124at2"/>
<dbReference type="KEGG" id="led:BBK82_45840"/>
<dbReference type="RefSeq" id="WP_065920509.1">
    <property type="nucleotide sequence ID" value="NZ_CP016793.1"/>
</dbReference>
<keyword evidence="2" id="KW-1185">Reference proteome</keyword>